<organism evidence="6 7">
    <name type="scientific">Exiguobacterium oxidotolerans</name>
    <dbReference type="NCBI Taxonomy" id="223958"/>
    <lineage>
        <taxon>Bacteria</taxon>
        <taxon>Bacillati</taxon>
        <taxon>Bacillota</taxon>
        <taxon>Bacilli</taxon>
        <taxon>Bacillales</taxon>
        <taxon>Bacillales Family XII. Incertae Sedis</taxon>
        <taxon>Exiguobacterium</taxon>
    </lineage>
</organism>
<dbReference type="SUPFAM" id="SSF53335">
    <property type="entry name" value="S-adenosyl-L-methionine-dependent methyltransferases"/>
    <property type="match status" value="1"/>
</dbReference>
<dbReference type="PANTHER" id="PTHR43464">
    <property type="entry name" value="METHYLTRANSFERASE"/>
    <property type="match status" value="1"/>
</dbReference>
<keyword evidence="3" id="KW-0949">S-adenosyl-L-methionine</keyword>
<keyword evidence="4" id="KW-0812">Transmembrane</keyword>
<evidence type="ECO:0000256" key="1">
    <source>
        <dbReference type="ARBA" id="ARBA00022603"/>
    </source>
</evidence>
<feature type="domain" description="Methyltransferase" evidence="5">
    <location>
        <begin position="62"/>
        <end position="156"/>
    </location>
</feature>
<keyword evidence="4" id="KW-1133">Transmembrane helix</keyword>
<evidence type="ECO:0000256" key="2">
    <source>
        <dbReference type="ARBA" id="ARBA00022679"/>
    </source>
</evidence>
<evidence type="ECO:0000256" key="3">
    <source>
        <dbReference type="ARBA" id="ARBA00022691"/>
    </source>
</evidence>
<proteinExistence type="predicted"/>
<evidence type="ECO:0000313" key="7">
    <source>
        <dbReference type="Proteomes" id="UP000439752"/>
    </source>
</evidence>
<dbReference type="InterPro" id="IPR041698">
    <property type="entry name" value="Methyltransf_25"/>
</dbReference>
<dbReference type="Gene3D" id="3.40.50.150">
    <property type="entry name" value="Vaccinia Virus protein VP39"/>
    <property type="match status" value="1"/>
</dbReference>
<dbReference type="Proteomes" id="UP000439752">
    <property type="component" value="Unassembled WGS sequence"/>
</dbReference>
<dbReference type="GO" id="GO:0032259">
    <property type="term" value="P:methylation"/>
    <property type="evidence" value="ECO:0007669"/>
    <property type="project" value="UniProtKB-KW"/>
</dbReference>
<reference evidence="6 7" key="1">
    <citation type="submission" date="2019-10" db="EMBL/GenBank/DDBJ databases">
        <authorList>
            <person name="Karimi E."/>
        </authorList>
    </citation>
    <scope>NUCLEOTIDE SEQUENCE [LARGE SCALE GENOMIC DNA]</scope>
    <source>
        <strain evidence="6">Exiguobacterium sp. 9Y</strain>
    </source>
</reference>
<dbReference type="EMBL" id="CABWKQ010000045">
    <property type="protein sequence ID" value="VWX38565.1"/>
    <property type="molecule type" value="Genomic_DNA"/>
</dbReference>
<dbReference type="CDD" id="cd02440">
    <property type="entry name" value="AdoMet_MTases"/>
    <property type="match status" value="1"/>
</dbReference>
<keyword evidence="1 6" id="KW-0489">Methyltransferase</keyword>
<evidence type="ECO:0000313" key="6">
    <source>
        <dbReference type="EMBL" id="VWX38565.1"/>
    </source>
</evidence>
<gene>
    <name evidence="6" type="ORF">EXIGUO9Y_50016</name>
</gene>
<keyword evidence="2 6" id="KW-0808">Transferase</keyword>
<dbReference type="InterPro" id="IPR029063">
    <property type="entry name" value="SAM-dependent_MTases_sf"/>
</dbReference>
<dbReference type="AlphaFoldDB" id="A0A653IH10"/>
<evidence type="ECO:0000256" key="4">
    <source>
        <dbReference type="SAM" id="Phobius"/>
    </source>
</evidence>
<dbReference type="PANTHER" id="PTHR43464:SF19">
    <property type="entry name" value="UBIQUINONE BIOSYNTHESIS O-METHYLTRANSFERASE, MITOCHONDRIAL"/>
    <property type="match status" value="1"/>
</dbReference>
<keyword evidence="4" id="KW-0472">Membrane</keyword>
<dbReference type="Pfam" id="PF13649">
    <property type="entry name" value="Methyltransf_25"/>
    <property type="match status" value="1"/>
</dbReference>
<accession>A0A653IH10</accession>
<dbReference type="GO" id="GO:0008168">
    <property type="term" value="F:methyltransferase activity"/>
    <property type="evidence" value="ECO:0007669"/>
    <property type="project" value="UniProtKB-KW"/>
</dbReference>
<name>A0A653IH10_9BACL</name>
<protein>
    <submittedName>
        <fullName evidence="6">SAM-dependent methyltransferase</fullName>
    </submittedName>
</protein>
<dbReference type="RefSeq" id="WP_159172473.1">
    <property type="nucleotide sequence ID" value="NZ_LR732308.1"/>
</dbReference>
<evidence type="ECO:0000259" key="5">
    <source>
        <dbReference type="Pfam" id="PF13649"/>
    </source>
</evidence>
<sequence length="236" mass="27025">MKELIQTHDDLLDMLDDLLREPTAFWNGFYADRDKRIPFFVNKPDENLVRYFERGIITPGHVLELGCGPGRNALYFARQGCTVTAVDLSRQSLDWARERAQEEQLEIEFIEQNIFELTIAEGSCDVIYDSGCFHHIAPHRRRDYLKLVTDSLTDGGYFALTCFIEGGDFGGSDISDWEVYRTRSLNGGLGFTEEKLRLIFADFDVVEIRPMLMMPVSATTFGLSGLWTALFQRKAR</sequence>
<feature type="transmembrane region" description="Helical" evidence="4">
    <location>
        <begin position="212"/>
        <end position="231"/>
    </location>
</feature>
<keyword evidence="7" id="KW-1185">Reference proteome</keyword>